<dbReference type="InterPro" id="IPR040690">
    <property type="entry name" value="FtsX_ECD"/>
</dbReference>
<gene>
    <name evidence="14" type="ORF">AKJ09_03133</name>
</gene>
<dbReference type="Gene3D" id="3.30.70.3040">
    <property type="match status" value="1"/>
</dbReference>
<feature type="transmembrane region" description="Helical" evidence="11">
    <location>
        <begin position="20"/>
        <end position="44"/>
    </location>
</feature>
<evidence type="ECO:0000256" key="1">
    <source>
        <dbReference type="ARBA" id="ARBA00004651"/>
    </source>
</evidence>
<dbReference type="Pfam" id="PF18075">
    <property type="entry name" value="FtsX_ECD"/>
    <property type="match status" value="1"/>
</dbReference>
<feature type="transmembrane region" description="Helical" evidence="11">
    <location>
        <begin position="225"/>
        <end position="246"/>
    </location>
</feature>
<dbReference type="EMBL" id="CP012333">
    <property type="protein sequence ID" value="AKU96469.1"/>
    <property type="molecule type" value="Genomic_DNA"/>
</dbReference>
<sequence>MLNGSIGTTRRARRGMLREWRLHALSVFSLAVAFVCLGAALLVLTNLRAIEERWSRAGRASIYLKDNAPAQDVEQLKTALSAVQGIVGVRYVSPAQARQDFGQTEAGPKAALAALPVDAFPASLEIEVRPDVTDSELESMVGKLKQLPAVDDVETYQAWTERLSRLIRGGVAAAALLALVVFASVLAVVGSTIRLALQRRRTEVEVLKLVGASDRFIKGPFLVEGSAQGALGAAGAVALLAALFFVVRGRLDAELAGLVGVEPSFLPWYVVVGMIGVGMVLGTVAALLGLRRLVTV</sequence>
<feature type="domain" description="ABC3 transporter permease C-terminal" evidence="12">
    <location>
        <begin position="176"/>
        <end position="294"/>
    </location>
</feature>
<evidence type="ECO:0000313" key="14">
    <source>
        <dbReference type="EMBL" id="AKU96469.1"/>
    </source>
</evidence>
<evidence type="ECO:0000256" key="11">
    <source>
        <dbReference type="SAM" id="Phobius"/>
    </source>
</evidence>
<organism evidence="14 15">
    <name type="scientific">Labilithrix luteola</name>
    <dbReference type="NCBI Taxonomy" id="1391654"/>
    <lineage>
        <taxon>Bacteria</taxon>
        <taxon>Pseudomonadati</taxon>
        <taxon>Myxococcota</taxon>
        <taxon>Polyangia</taxon>
        <taxon>Polyangiales</taxon>
        <taxon>Labilitrichaceae</taxon>
        <taxon>Labilithrix</taxon>
    </lineage>
</organism>
<comment type="subcellular location">
    <subcellularLocation>
        <location evidence="1">Cell membrane</location>
        <topology evidence="1">Multi-pass membrane protein</topology>
    </subcellularLocation>
</comment>
<dbReference type="InterPro" id="IPR003838">
    <property type="entry name" value="ABC3_permease_C"/>
</dbReference>
<feature type="transmembrane region" description="Helical" evidence="11">
    <location>
        <begin position="171"/>
        <end position="193"/>
    </location>
</feature>
<keyword evidence="4 10" id="KW-1003">Cell membrane</keyword>
<name>A0A0K1PTK9_9BACT</name>
<evidence type="ECO:0000256" key="2">
    <source>
        <dbReference type="ARBA" id="ARBA00007379"/>
    </source>
</evidence>
<accession>A0A0K1PTK9</accession>
<evidence type="ECO:0000256" key="10">
    <source>
        <dbReference type="PIRNR" id="PIRNR003097"/>
    </source>
</evidence>
<evidence type="ECO:0000256" key="7">
    <source>
        <dbReference type="ARBA" id="ARBA00022989"/>
    </source>
</evidence>
<evidence type="ECO:0000313" key="15">
    <source>
        <dbReference type="Proteomes" id="UP000064967"/>
    </source>
</evidence>
<dbReference type="AlphaFoldDB" id="A0A0K1PTK9"/>
<keyword evidence="6 11" id="KW-0812">Transmembrane</keyword>
<dbReference type="GO" id="GO:0005886">
    <property type="term" value="C:plasma membrane"/>
    <property type="evidence" value="ECO:0007669"/>
    <property type="project" value="UniProtKB-SubCell"/>
</dbReference>
<comment type="similarity">
    <text evidence="2 10">Belongs to the ABC-4 integral membrane protein family. FtsX subfamily.</text>
</comment>
<dbReference type="GO" id="GO:0051301">
    <property type="term" value="P:cell division"/>
    <property type="evidence" value="ECO:0007669"/>
    <property type="project" value="UniProtKB-KW"/>
</dbReference>
<evidence type="ECO:0000256" key="6">
    <source>
        <dbReference type="ARBA" id="ARBA00022692"/>
    </source>
</evidence>
<evidence type="ECO:0000256" key="8">
    <source>
        <dbReference type="ARBA" id="ARBA00023136"/>
    </source>
</evidence>
<dbReference type="Proteomes" id="UP000064967">
    <property type="component" value="Chromosome"/>
</dbReference>
<evidence type="ECO:0000256" key="9">
    <source>
        <dbReference type="ARBA" id="ARBA00023306"/>
    </source>
</evidence>
<evidence type="ECO:0000256" key="4">
    <source>
        <dbReference type="ARBA" id="ARBA00022475"/>
    </source>
</evidence>
<protein>
    <recommendedName>
        <fullName evidence="3 10">Cell division protein FtsX</fullName>
    </recommendedName>
</protein>
<keyword evidence="8 10" id="KW-0472">Membrane</keyword>
<dbReference type="STRING" id="1391654.AKJ09_03133"/>
<dbReference type="KEGG" id="llu:AKJ09_03133"/>
<dbReference type="InterPro" id="IPR004513">
    <property type="entry name" value="FtsX"/>
</dbReference>
<keyword evidence="5 10" id="KW-0132">Cell division</keyword>
<dbReference type="PANTHER" id="PTHR47755">
    <property type="entry name" value="CELL DIVISION PROTEIN FTSX"/>
    <property type="match status" value="1"/>
</dbReference>
<dbReference type="Pfam" id="PF02687">
    <property type="entry name" value="FtsX"/>
    <property type="match status" value="1"/>
</dbReference>
<dbReference type="GO" id="GO:0032153">
    <property type="term" value="C:cell division site"/>
    <property type="evidence" value="ECO:0007669"/>
    <property type="project" value="TreeGrafter"/>
</dbReference>
<keyword evidence="9 10" id="KW-0131">Cell cycle</keyword>
<dbReference type="RefSeq" id="WP_240488475.1">
    <property type="nucleotide sequence ID" value="NZ_CP012333.1"/>
</dbReference>
<evidence type="ECO:0000259" key="13">
    <source>
        <dbReference type="Pfam" id="PF18075"/>
    </source>
</evidence>
<evidence type="ECO:0000259" key="12">
    <source>
        <dbReference type="Pfam" id="PF02687"/>
    </source>
</evidence>
<feature type="transmembrane region" description="Helical" evidence="11">
    <location>
        <begin position="266"/>
        <end position="290"/>
    </location>
</feature>
<proteinExistence type="inferred from homology"/>
<feature type="domain" description="FtsX extracellular" evidence="13">
    <location>
        <begin position="61"/>
        <end position="153"/>
    </location>
</feature>
<evidence type="ECO:0000256" key="3">
    <source>
        <dbReference type="ARBA" id="ARBA00021907"/>
    </source>
</evidence>
<reference evidence="14 15" key="1">
    <citation type="submission" date="2015-08" db="EMBL/GenBank/DDBJ databases">
        <authorList>
            <person name="Babu N.S."/>
            <person name="Beckwith C.J."/>
            <person name="Beseler K.G."/>
            <person name="Brison A."/>
            <person name="Carone J.V."/>
            <person name="Caskin T.P."/>
            <person name="Diamond M."/>
            <person name="Durham M.E."/>
            <person name="Foxe J.M."/>
            <person name="Go M."/>
            <person name="Henderson B.A."/>
            <person name="Jones I.B."/>
            <person name="McGettigan J.A."/>
            <person name="Micheletti S.J."/>
            <person name="Nasrallah M.E."/>
            <person name="Ortiz D."/>
            <person name="Piller C.R."/>
            <person name="Privatt S.R."/>
            <person name="Schneider S.L."/>
            <person name="Sharp S."/>
            <person name="Smith T.C."/>
            <person name="Stanton J.D."/>
            <person name="Ullery H.E."/>
            <person name="Wilson R.J."/>
            <person name="Serrano M.G."/>
            <person name="Buck G."/>
            <person name="Lee V."/>
            <person name="Wang Y."/>
            <person name="Carvalho R."/>
            <person name="Voegtly L."/>
            <person name="Shi R."/>
            <person name="Duckworth R."/>
            <person name="Johnson A."/>
            <person name="Loviza R."/>
            <person name="Walstead R."/>
            <person name="Shah Z."/>
            <person name="Kiflezghi M."/>
            <person name="Wade K."/>
            <person name="Ball S.L."/>
            <person name="Bradley K.W."/>
            <person name="Asai D.J."/>
            <person name="Bowman C.A."/>
            <person name="Russell D.A."/>
            <person name="Pope W.H."/>
            <person name="Jacobs-Sera D."/>
            <person name="Hendrix R.W."/>
            <person name="Hatfull G.F."/>
        </authorList>
    </citation>
    <scope>NUCLEOTIDE SEQUENCE [LARGE SCALE GENOMIC DNA]</scope>
    <source>
        <strain evidence="14 15">DSM 27648</strain>
    </source>
</reference>
<evidence type="ECO:0000256" key="5">
    <source>
        <dbReference type="ARBA" id="ARBA00022618"/>
    </source>
</evidence>
<dbReference type="PIRSF" id="PIRSF003097">
    <property type="entry name" value="FtsX"/>
    <property type="match status" value="1"/>
</dbReference>
<keyword evidence="7 11" id="KW-1133">Transmembrane helix</keyword>
<dbReference type="PANTHER" id="PTHR47755:SF1">
    <property type="entry name" value="CELL DIVISION PROTEIN FTSX"/>
    <property type="match status" value="1"/>
</dbReference>
<keyword evidence="15" id="KW-1185">Reference proteome</keyword>